<sequence>MFRASDAPSKEQQSIEKRQLRELERKKRMLDPKSRMFGVDRSTLDQQVQEKKQREQLEKDRDLYFDVLRQKDAQTAQQLENKRQELRAENHRQLQAFRERFQTIEQRREWDLNDPSALKNDEIGRLHDFHGEDLGRTDRIKAQRAQQRRWVEQQQRELDERKEREEIEQKQFEYEQLQLAYLSQQLEEQRLQMRAQKEQQLKEYNLELARARQQREFQEIQQEEMDKMQEIHNQLNSDFLNENFEASKSVADPHRFRPYAFKGLRPDQKEDIHATVNRQLEEKKRIQELEQEEEMAWNHQMLLNDHMAVKLQREQDRLREQIRKDVAESNKIYADMQKEKLKAIDEVYSGKVTDDFFSQFGTSSR</sequence>
<dbReference type="PANTHER" id="PTHR14517">
    <property type="entry name" value="RIB43A-RELATED"/>
    <property type="match status" value="1"/>
</dbReference>
<keyword evidence="5 10" id="KW-0175">Coiled coil</keyword>
<dbReference type="InterPro" id="IPR008805">
    <property type="entry name" value="RIB43A"/>
</dbReference>
<dbReference type="AlphaFoldDB" id="A0A7S1KUB4"/>
<accession>A0A7S1KUB4</accession>
<evidence type="ECO:0000313" key="12">
    <source>
        <dbReference type="EMBL" id="CAD9085722.1"/>
    </source>
</evidence>
<evidence type="ECO:0000256" key="7">
    <source>
        <dbReference type="ARBA" id="ARBA00023212"/>
    </source>
</evidence>
<dbReference type="Pfam" id="PF05914">
    <property type="entry name" value="RIB43A"/>
    <property type="match status" value="1"/>
</dbReference>
<evidence type="ECO:0000256" key="9">
    <source>
        <dbReference type="ARBA" id="ARBA00046435"/>
    </source>
</evidence>
<keyword evidence="7" id="KW-0206">Cytoskeleton</keyword>
<evidence type="ECO:0000256" key="1">
    <source>
        <dbReference type="ARBA" id="ARBA00004611"/>
    </source>
</evidence>
<evidence type="ECO:0000256" key="10">
    <source>
        <dbReference type="SAM" id="Coils"/>
    </source>
</evidence>
<keyword evidence="8" id="KW-0966">Cell projection</keyword>
<evidence type="ECO:0000256" key="6">
    <source>
        <dbReference type="ARBA" id="ARBA00023069"/>
    </source>
</evidence>
<name>A0A7S1KUB4_9EUKA</name>
<organism evidence="12">
    <name type="scientific">Percolomonas cosmopolitus</name>
    <dbReference type="NCBI Taxonomy" id="63605"/>
    <lineage>
        <taxon>Eukaryota</taxon>
        <taxon>Discoba</taxon>
        <taxon>Heterolobosea</taxon>
        <taxon>Tetramitia</taxon>
        <taxon>Eutetramitia</taxon>
        <taxon>Percolomonadidae</taxon>
        <taxon>Percolomonas</taxon>
    </lineage>
</organism>
<keyword evidence="6" id="KW-0969">Cilium</keyword>
<reference evidence="12" key="1">
    <citation type="submission" date="2021-01" db="EMBL/GenBank/DDBJ databases">
        <authorList>
            <person name="Corre E."/>
            <person name="Pelletier E."/>
            <person name="Niang G."/>
            <person name="Scheremetjew M."/>
            <person name="Finn R."/>
            <person name="Kale V."/>
            <person name="Holt S."/>
            <person name="Cochrane G."/>
            <person name="Meng A."/>
            <person name="Brown T."/>
            <person name="Cohen L."/>
        </authorList>
    </citation>
    <scope>NUCLEOTIDE SEQUENCE</scope>
    <source>
        <strain evidence="12">WS</strain>
    </source>
</reference>
<gene>
    <name evidence="12" type="ORF">PCOS0759_LOCUS8976</name>
</gene>
<comment type="subunit">
    <text evidence="9">Microtubule inner protein component of sperm flagellar doublet microtubules.</text>
</comment>
<evidence type="ECO:0000256" key="2">
    <source>
        <dbReference type="ARBA" id="ARBA00006875"/>
    </source>
</evidence>
<evidence type="ECO:0000256" key="4">
    <source>
        <dbReference type="ARBA" id="ARBA00022846"/>
    </source>
</evidence>
<feature type="region of interest" description="Disordered" evidence="11">
    <location>
        <begin position="1"/>
        <end position="56"/>
    </location>
</feature>
<feature type="coiled-coil region" evidence="10">
    <location>
        <begin position="69"/>
        <end position="96"/>
    </location>
</feature>
<evidence type="ECO:0000256" key="3">
    <source>
        <dbReference type="ARBA" id="ARBA00022490"/>
    </source>
</evidence>
<dbReference type="PANTHER" id="PTHR14517:SF6">
    <property type="entry name" value="RE41410P"/>
    <property type="match status" value="1"/>
</dbReference>
<keyword evidence="3" id="KW-0963">Cytoplasm</keyword>
<dbReference type="EMBL" id="HBGD01010910">
    <property type="protein sequence ID" value="CAD9085722.1"/>
    <property type="molecule type" value="Transcribed_RNA"/>
</dbReference>
<feature type="compositionally biased region" description="Basic and acidic residues" evidence="11">
    <location>
        <begin position="13"/>
        <end position="34"/>
    </location>
</feature>
<evidence type="ECO:0000256" key="5">
    <source>
        <dbReference type="ARBA" id="ARBA00023054"/>
    </source>
</evidence>
<keyword evidence="4" id="KW-0282">Flagellum</keyword>
<evidence type="ECO:0000256" key="8">
    <source>
        <dbReference type="ARBA" id="ARBA00023273"/>
    </source>
</evidence>
<protein>
    <submittedName>
        <fullName evidence="12">Uncharacterized protein</fullName>
    </submittedName>
</protein>
<evidence type="ECO:0000256" key="11">
    <source>
        <dbReference type="SAM" id="MobiDB-lite"/>
    </source>
</evidence>
<proteinExistence type="inferred from homology"/>
<feature type="coiled-coil region" evidence="10">
    <location>
        <begin position="272"/>
        <end position="339"/>
    </location>
</feature>
<comment type="similarity">
    <text evidence="2">Belongs to the RIB43A family.</text>
</comment>
<feature type="coiled-coil region" evidence="10">
    <location>
        <begin position="151"/>
        <end position="238"/>
    </location>
</feature>
<comment type="subcellular location">
    <subcellularLocation>
        <location evidence="1">Cytoplasm</location>
        <location evidence="1">Cytoskeleton</location>
        <location evidence="1">Flagellum axoneme</location>
    </subcellularLocation>
</comment>